<reference evidence="1 2" key="1">
    <citation type="submission" date="2015-03" db="EMBL/GenBank/DDBJ databases">
        <title>Genome sequencing of Methylobacterium aquaticum DSM16371 type strain.</title>
        <authorList>
            <person name="Chaudhry V."/>
            <person name="Patil P.B."/>
        </authorList>
    </citation>
    <scope>NUCLEOTIDE SEQUENCE [LARGE SCALE GENOMIC DNA]</scope>
    <source>
        <strain evidence="1 2">DSM 16371</strain>
    </source>
</reference>
<comment type="caution">
    <text evidence="1">The sequence shown here is derived from an EMBL/GenBank/DDBJ whole genome shotgun (WGS) entry which is preliminary data.</text>
</comment>
<name>A0A0J6SRH4_9HYPH</name>
<accession>A0A0J6SRH4</accession>
<evidence type="ECO:0000313" key="2">
    <source>
        <dbReference type="Proteomes" id="UP000035929"/>
    </source>
</evidence>
<protein>
    <submittedName>
        <fullName evidence="1">Uncharacterized protein</fullName>
    </submittedName>
</protein>
<gene>
    <name evidence="1" type="ORF">VP06_10325</name>
</gene>
<dbReference type="OrthoDB" id="7591687at2"/>
<dbReference type="RefSeq" id="WP_048463679.1">
    <property type="nucleotide sequence ID" value="NZ_LABX01000072.1"/>
</dbReference>
<evidence type="ECO:0000313" key="1">
    <source>
        <dbReference type="EMBL" id="KMO36177.1"/>
    </source>
</evidence>
<proteinExistence type="predicted"/>
<organism evidence="1 2">
    <name type="scientific">Methylobacterium aquaticum</name>
    <dbReference type="NCBI Taxonomy" id="270351"/>
    <lineage>
        <taxon>Bacteria</taxon>
        <taxon>Pseudomonadati</taxon>
        <taxon>Pseudomonadota</taxon>
        <taxon>Alphaproteobacteria</taxon>
        <taxon>Hyphomicrobiales</taxon>
        <taxon>Methylobacteriaceae</taxon>
        <taxon>Methylobacterium</taxon>
    </lineage>
</organism>
<dbReference type="PATRIC" id="fig|270351.6.peg.6962"/>
<dbReference type="EMBL" id="LABX01000072">
    <property type="protein sequence ID" value="KMO36177.1"/>
    <property type="molecule type" value="Genomic_DNA"/>
</dbReference>
<sequence length="1868" mass="202601">MSKLAALAERLAEGARRELKMAMDESRRGRAAALDAFLGRIRTDAVQWDALPDGDKARILRLAAARALAHNDRSSARRHADDAAAFHEPEDRALEALLLRSEERSEEALRLLADPVNEAERHTRAAILIEVGRSTEALSVLGTDDPVSAAPVDAEAVRLTVLAWVLERQPQTALDVSARARSSITLDDAGVAWAEAVAHFNAALANGVVPDLGAFPNPVDRSLFRQDAASLGHLDEAARRFSELAGSVDASERGDLEVWHLAAISSDPTRGEQAEMLSRRLLSRANPHPGAVAWALARGYEVNSDRIRRSYRDLVAADRGTASHLAVLAGLEVSLGRLDRAERLLEEEGGRFPGANDRALVRFWVEQIGRAKAGGQNRLPLPPELERLFGDALAGDEVAAGNLGERLTEAGTDGRIVAQLAEVLARAGRHAAVLKLAPQLLGFGTARGVTLVARAAFFIGDWRQTLDTLRDGAAVFVGGRLPHPLIRLQSEAALRLGDPGGALAYARAAVAVDRGDAAEAMRDLAVLHHQIGDVRGAASQLRRLGDVELLPAREAIVFARDIRGHDPDLARRLLQRAGRDLLDPGVVAEGMRLALDIRADDLARDVFGPAFRRLAAEPDEQAVIRVLDAESAAAAIHDAARTFEEAWRLWLDAAVPIHIAFGEIRPDVIATLFDGRRDLNQEAFAPLLVRPGRPDASLEDSSGISAWSLTLDLTALLLADALDLLDVVTQASAAILLPPSVPEALRILEDAVRPIQPHVRDAEAVVNAAVREGRIATVPDDDFGSRRVVRERNDPSAGPRFADLAATLRDRCGLPRDRIDGLLGNEHPPGDPRLLDPGMSVVVHASHLVQLETAGCLDSVSHHFGLAVRRAEADTLARAVANHGKARACAERIARLRERVADHLGRRAWSFVPQQVGPDGVDHCSAPERCLRELLTPRRDDGNDGRIPTAWVEDRVVSGFSATENRTAIVTVVEVLAALQRSGRLTDADFLLRCGTLRRLGYAFLPFQEEEVTTALAAAPVEDSRVVETEALTTIRRHLALQIEYLAHASVNAGLRRPDGRVDDSGIVAHLFGLWHRTLPKLWSRFPGDRRRRHAAAAWVLTNLRIETAVVGSLAERAPETLEHFRLQSCAWLIVQAAFIPVASVAGDAAGPARWEVWQDLVSDYVRFVLAAVIQPFAEAHEGNSKAIVRALAAWARQAAAPVPAMVEGVGEERARSAILAVLRLVLVQLPVEWLERLASEPGFTDTFGAFVTQRAEIGPFALPVERLWPAIERALADGEARLVLDEPNGEAVVRSRVADDGLPRIIVEPGEAELELRDPTVALAHPDEEVRRLTLDRDVDWLDGTPERRRQIAASIVRERDVIRRMAAFERVREASLVWRLRKIGACLRDQTAMDWSLLEPPSPDSVRDHLRLDPGRDGPSSVDAADVAVSRLLEELPVEFAAARLAGLVAPLPDTFMAALARWLEAEPEEIVGSFYSTPLRARLAARALVVHGAGRAGAVGRHLALLAEALEDGSALFCAVLRWVVRETARRGDWQPLTSEDRAALAWIYADLLAATLLAAEVDRAGTAQVFEERSELVPSDLLRRSKRSPSLAERGQRLSTRALAGVILGDVLVGLRPDEGPSSEERERLRALCASPDGPYAAPELLGLGRPGWSWLDADPLPILAQHLDAFGPENLTGLDRRRRVELVAGELAQNLGSDVAGLLLVLIGVDALDPSFAVDLLTRMRAEISCEVIAEQETLGSLRTEAALVDACGSEAGPTVARAKETAKLLGIRHRGAQLGVRTDDGADTPADRHIHSLLEVAWTLTDAADGRLAIFADLAASFVACWPEARVIVAPLMSTLTNVLPIATLMELQPQLERIRRL</sequence>
<dbReference type="Proteomes" id="UP000035929">
    <property type="component" value="Unassembled WGS sequence"/>
</dbReference>